<reference evidence="3 4" key="1">
    <citation type="submission" date="2016-10" db="EMBL/GenBank/DDBJ databases">
        <authorList>
            <person name="de Groot N.N."/>
        </authorList>
    </citation>
    <scope>NUCLEOTIDE SEQUENCE [LARGE SCALE GENOMIC DNA]</scope>
    <source>
        <strain evidence="3 4">DSM 26880</strain>
    </source>
</reference>
<sequence length="142" mass="15026">MTRRSKGFISVAVVAVIVVLALGWLATQDDSEMDRQHRTGEGSNLDGISGQTEDGVLQPEGPGVFIEGSTNATDTTAIQDPDPEVPPQEGSAVQPDQVISPERGEVQNDTGMVTVEPDLGVDGDAYEDEADGAETDTQREEN</sequence>
<proteinExistence type="predicted"/>
<evidence type="ECO:0000313" key="3">
    <source>
        <dbReference type="EMBL" id="SDY59640.1"/>
    </source>
</evidence>
<evidence type="ECO:0000256" key="1">
    <source>
        <dbReference type="SAM" id="MobiDB-lite"/>
    </source>
</evidence>
<evidence type="ECO:0000256" key="2">
    <source>
        <dbReference type="SAM" id="Phobius"/>
    </source>
</evidence>
<evidence type="ECO:0000313" key="4">
    <source>
        <dbReference type="Proteomes" id="UP000199286"/>
    </source>
</evidence>
<accession>A0A1H3L5M3</accession>
<feature type="transmembrane region" description="Helical" evidence="2">
    <location>
        <begin position="7"/>
        <end position="26"/>
    </location>
</feature>
<protein>
    <submittedName>
        <fullName evidence="3">Uncharacterized protein</fullName>
    </submittedName>
</protein>
<dbReference type="Proteomes" id="UP000199286">
    <property type="component" value="Unassembled WGS sequence"/>
</dbReference>
<dbReference type="STRING" id="321339.SAMN05444340_111105"/>
<dbReference type="EMBL" id="FNPF01000011">
    <property type="protein sequence ID" value="SDY59640.1"/>
    <property type="molecule type" value="Genomic_DNA"/>
</dbReference>
<organism evidence="3 4">
    <name type="scientific">Citreimonas salinaria</name>
    <dbReference type="NCBI Taxonomy" id="321339"/>
    <lineage>
        <taxon>Bacteria</taxon>
        <taxon>Pseudomonadati</taxon>
        <taxon>Pseudomonadota</taxon>
        <taxon>Alphaproteobacteria</taxon>
        <taxon>Rhodobacterales</taxon>
        <taxon>Roseobacteraceae</taxon>
        <taxon>Citreimonas</taxon>
    </lineage>
</organism>
<feature type="region of interest" description="Disordered" evidence="1">
    <location>
        <begin position="30"/>
        <end position="142"/>
    </location>
</feature>
<name>A0A1H3L5M3_9RHOB</name>
<keyword evidence="2" id="KW-0812">Transmembrane</keyword>
<keyword evidence="4" id="KW-1185">Reference proteome</keyword>
<dbReference type="RefSeq" id="WP_089884005.1">
    <property type="nucleotide sequence ID" value="NZ_FNPF01000011.1"/>
</dbReference>
<feature type="compositionally biased region" description="Polar residues" evidence="1">
    <location>
        <begin position="68"/>
        <end position="78"/>
    </location>
</feature>
<keyword evidence="2" id="KW-1133">Transmembrane helix</keyword>
<keyword evidence="2" id="KW-0472">Membrane</keyword>
<gene>
    <name evidence="3" type="ORF">SAMN05444340_111105</name>
</gene>
<feature type="compositionally biased region" description="Acidic residues" evidence="1">
    <location>
        <begin position="119"/>
        <end position="134"/>
    </location>
</feature>
<dbReference type="AlphaFoldDB" id="A0A1H3L5M3"/>